<proteinExistence type="predicted"/>
<organism evidence="2 3">
    <name type="scientific">Flavobacterium aquariorum</name>
    <dbReference type="NCBI Taxonomy" id="2217670"/>
    <lineage>
        <taxon>Bacteria</taxon>
        <taxon>Pseudomonadati</taxon>
        <taxon>Bacteroidota</taxon>
        <taxon>Flavobacteriia</taxon>
        <taxon>Flavobacteriales</taxon>
        <taxon>Flavobacteriaceae</taxon>
        <taxon>Flavobacterium</taxon>
    </lineage>
</organism>
<dbReference type="AlphaFoldDB" id="A0A2W7TXD4"/>
<name>A0A2W7TXD4_9FLAO</name>
<sequence length="85" mass="9645">MKKRDNQLDKSKKNQTLAEIAEQGFTVRNGHNPNNPNPLEDPTSNETNDNLNTVLDLEDDEFDVDGNLKIVNDELDNPSDSNRHK</sequence>
<evidence type="ECO:0000313" key="2">
    <source>
        <dbReference type="EMBL" id="PZX94708.1"/>
    </source>
</evidence>
<dbReference type="OrthoDB" id="1365533at2"/>
<feature type="region of interest" description="Disordered" evidence="1">
    <location>
        <begin position="1"/>
        <end position="51"/>
    </location>
</feature>
<gene>
    <name evidence="2" type="ORF">DOS84_03915</name>
</gene>
<feature type="compositionally biased region" description="Basic and acidic residues" evidence="1">
    <location>
        <begin position="1"/>
        <end position="12"/>
    </location>
</feature>
<comment type="caution">
    <text evidence="2">The sequence shown here is derived from an EMBL/GenBank/DDBJ whole genome shotgun (WGS) entry which is preliminary data.</text>
</comment>
<dbReference type="Proteomes" id="UP000249177">
    <property type="component" value="Unassembled WGS sequence"/>
</dbReference>
<evidence type="ECO:0000313" key="3">
    <source>
        <dbReference type="Proteomes" id="UP000249177"/>
    </source>
</evidence>
<keyword evidence="3" id="KW-1185">Reference proteome</keyword>
<evidence type="ECO:0000256" key="1">
    <source>
        <dbReference type="SAM" id="MobiDB-lite"/>
    </source>
</evidence>
<dbReference type="EMBL" id="QKXH01000002">
    <property type="protein sequence ID" value="PZX94708.1"/>
    <property type="molecule type" value="Genomic_DNA"/>
</dbReference>
<accession>A0A2W7TXD4</accession>
<reference evidence="2 3" key="1">
    <citation type="submission" date="2018-06" db="EMBL/GenBank/DDBJ databases">
        <title>Flavobacterium sp IMCC34762, genome.</title>
        <authorList>
            <person name="Joung Y."/>
            <person name="Cho J."/>
            <person name="Song J."/>
        </authorList>
    </citation>
    <scope>NUCLEOTIDE SEQUENCE [LARGE SCALE GENOMIC DNA]</scope>
    <source>
        <strain evidence="2 3">IMCC34762</strain>
    </source>
</reference>
<feature type="compositionally biased region" description="Polar residues" evidence="1">
    <location>
        <begin position="42"/>
        <end position="51"/>
    </location>
</feature>
<dbReference type="RefSeq" id="WP_111408804.1">
    <property type="nucleotide sequence ID" value="NZ_QKXH01000002.1"/>
</dbReference>
<protein>
    <submittedName>
        <fullName evidence="2">Uncharacterized protein</fullName>
    </submittedName>
</protein>